<gene>
    <name evidence="2" type="ORF">U0070_008332</name>
</gene>
<comment type="caution">
    <text evidence="2">The sequence shown here is derived from an EMBL/GenBank/DDBJ whole genome shotgun (WGS) entry which is preliminary data.</text>
</comment>
<keyword evidence="3" id="KW-1185">Reference proteome</keyword>
<dbReference type="Pfam" id="PF03577">
    <property type="entry name" value="Peptidase_C69"/>
    <property type="match status" value="1"/>
</dbReference>
<evidence type="ECO:0000256" key="1">
    <source>
        <dbReference type="ARBA" id="ARBA00005705"/>
    </source>
</evidence>
<dbReference type="Proteomes" id="UP001488838">
    <property type="component" value="Unassembled WGS sequence"/>
</dbReference>
<evidence type="ECO:0000313" key="2">
    <source>
        <dbReference type="EMBL" id="KAK7819204.1"/>
    </source>
</evidence>
<dbReference type="Gene3D" id="3.60.60.10">
    <property type="entry name" value="Penicillin V Acylase, Chain A"/>
    <property type="match status" value="1"/>
</dbReference>
<dbReference type="GO" id="GO:0016805">
    <property type="term" value="F:dipeptidase activity"/>
    <property type="evidence" value="ECO:0007669"/>
    <property type="project" value="InterPro"/>
</dbReference>
<reference evidence="2 3" key="1">
    <citation type="journal article" date="2023" name="bioRxiv">
        <title>Conserved and derived expression patterns and positive selection on dental genes reveal complex evolutionary context of ever-growing rodent molars.</title>
        <authorList>
            <person name="Calamari Z.T."/>
            <person name="Song A."/>
            <person name="Cohen E."/>
            <person name="Akter M."/>
            <person name="Roy R.D."/>
            <person name="Hallikas O."/>
            <person name="Christensen M.M."/>
            <person name="Li P."/>
            <person name="Marangoni P."/>
            <person name="Jernvall J."/>
            <person name="Klein O.D."/>
        </authorList>
    </citation>
    <scope>NUCLEOTIDE SEQUENCE [LARGE SCALE GENOMIC DNA]</scope>
    <source>
        <strain evidence="2">V071</strain>
    </source>
</reference>
<dbReference type="PANTHER" id="PTHR12994:SF7">
    <property type="entry name" value="SECERNIN-1"/>
    <property type="match status" value="1"/>
</dbReference>
<sequence>MWETWKEACVPLKVERMSGAPPSYCFVALPPRAKDGLVVFGKNSARPRDEVQEVVYFPAVDHEAESKVEDKPVLLFLDGERKQVDNVLDNIVLFCTYISIDQVPRTHAIVISRPAWLWGAEMGANEHGVCIANEAINAREPAAETEALLGMDLVRLGLERGTTAKEALDIIVSLLDEHGQGGNYYEDAHSCHSFQSAYLLVDRDEAWVLETVGKYWAAERITGEGAQGRVLRIGQTGVMLVECAGLLQKCQDAVVSPP</sequence>
<comment type="similarity">
    <text evidence="1">Belongs to the peptidase C69 family. Secernin subfamily.</text>
</comment>
<dbReference type="PANTHER" id="PTHR12994">
    <property type="entry name" value="SECERNIN"/>
    <property type="match status" value="1"/>
</dbReference>
<evidence type="ECO:0008006" key="4">
    <source>
        <dbReference type="Google" id="ProtNLM"/>
    </source>
</evidence>
<dbReference type="InterPro" id="IPR005322">
    <property type="entry name" value="Peptidase_C69"/>
</dbReference>
<organism evidence="2 3">
    <name type="scientific">Myodes glareolus</name>
    <name type="common">Bank vole</name>
    <name type="synonym">Clethrionomys glareolus</name>
    <dbReference type="NCBI Taxonomy" id="447135"/>
    <lineage>
        <taxon>Eukaryota</taxon>
        <taxon>Metazoa</taxon>
        <taxon>Chordata</taxon>
        <taxon>Craniata</taxon>
        <taxon>Vertebrata</taxon>
        <taxon>Euteleostomi</taxon>
        <taxon>Mammalia</taxon>
        <taxon>Eutheria</taxon>
        <taxon>Euarchontoglires</taxon>
        <taxon>Glires</taxon>
        <taxon>Rodentia</taxon>
        <taxon>Myomorpha</taxon>
        <taxon>Muroidea</taxon>
        <taxon>Cricetidae</taxon>
        <taxon>Arvicolinae</taxon>
        <taxon>Myodes</taxon>
    </lineage>
</organism>
<dbReference type="GO" id="GO:0006508">
    <property type="term" value="P:proteolysis"/>
    <property type="evidence" value="ECO:0007669"/>
    <property type="project" value="InterPro"/>
</dbReference>
<dbReference type="GO" id="GO:0070004">
    <property type="term" value="F:cysteine-type exopeptidase activity"/>
    <property type="evidence" value="ECO:0007669"/>
    <property type="project" value="InterPro"/>
</dbReference>
<dbReference type="AlphaFoldDB" id="A0AAW0IXP2"/>
<protein>
    <recommendedName>
        <fullName evidence="4">Secernin 1</fullName>
    </recommendedName>
</protein>
<evidence type="ECO:0000313" key="3">
    <source>
        <dbReference type="Proteomes" id="UP001488838"/>
    </source>
</evidence>
<accession>A0AAW0IXP2</accession>
<proteinExistence type="inferred from homology"/>
<dbReference type="EMBL" id="JBBHLL010000082">
    <property type="protein sequence ID" value="KAK7819204.1"/>
    <property type="molecule type" value="Genomic_DNA"/>
</dbReference>
<name>A0AAW0IXP2_MYOGA</name>